<dbReference type="AlphaFoldDB" id="A0AAW1VUW2"/>
<proteinExistence type="predicted"/>
<evidence type="ECO:0000313" key="1">
    <source>
        <dbReference type="EMBL" id="KAK9912174.1"/>
    </source>
</evidence>
<dbReference type="EMBL" id="JBEDUW010000007">
    <property type="protein sequence ID" value="KAK9912174.1"/>
    <property type="molecule type" value="Genomic_DNA"/>
</dbReference>
<protein>
    <submittedName>
        <fullName evidence="1">Uncharacterized protein</fullName>
    </submittedName>
</protein>
<comment type="caution">
    <text evidence="1">The sequence shown here is derived from an EMBL/GenBank/DDBJ whole genome shotgun (WGS) entry which is preliminary data.</text>
</comment>
<reference evidence="1 2" key="1">
    <citation type="journal article" date="2023" name="G3 (Bethesda)">
        <title>A chromosome-length genome assembly and annotation of blackberry (Rubus argutus, cv. 'Hillquist').</title>
        <authorList>
            <person name="Bruna T."/>
            <person name="Aryal R."/>
            <person name="Dudchenko O."/>
            <person name="Sargent D.J."/>
            <person name="Mead D."/>
            <person name="Buti M."/>
            <person name="Cavallini A."/>
            <person name="Hytonen T."/>
            <person name="Andres J."/>
            <person name="Pham M."/>
            <person name="Weisz D."/>
            <person name="Mascagni F."/>
            <person name="Usai G."/>
            <person name="Natali L."/>
            <person name="Bassil N."/>
            <person name="Fernandez G.E."/>
            <person name="Lomsadze A."/>
            <person name="Armour M."/>
            <person name="Olukolu B."/>
            <person name="Poorten T."/>
            <person name="Britton C."/>
            <person name="Davik J."/>
            <person name="Ashrafi H."/>
            <person name="Aiden E.L."/>
            <person name="Borodovsky M."/>
            <person name="Worthington M."/>
        </authorList>
    </citation>
    <scope>NUCLEOTIDE SEQUENCE [LARGE SCALE GENOMIC DNA]</scope>
    <source>
        <strain evidence="1">PI 553951</strain>
    </source>
</reference>
<evidence type="ECO:0000313" key="2">
    <source>
        <dbReference type="Proteomes" id="UP001457282"/>
    </source>
</evidence>
<name>A0AAW1VUW2_RUBAR</name>
<sequence length="132" mass="14532">MIKALNFQSLVQHHSSIITQFGISSSSNHRAQLEFQPHTTTVPLTSHAEHSTHLCGPPPTRLPIFTLRQQTSHLIEPVLKQSLPSPVTRPPRSSSEHLKPALPAPVLCHRTSSQPVSLPLCLITEQLFSLSS</sequence>
<gene>
    <name evidence="1" type="ORF">M0R45_036046</name>
</gene>
<dbReference type="Proteomes" id="UP001457282">
    <property type="component" value="Unassembled WGS sequence"/>
</dbReference>
<organism evidence="1 2">
    <name type="scientific">Rubus argutus</name>
    <name type="common">Southern blackberry</name>
    <dbReference type="NCBI Taxonomy" id="59490"/>
    <lineage>
        <taxon>Eukaryota</taxon>
        <taxon>Viridiplantae</taxon>
        <taxon>Streptophyta</taxon>
        <taxon>Embryophyta</taxon>
        <taxon>Tracheophyta</taxon>
        <taxon>Spermatophyta</taxon>
        <taxon>Magnoliopsida</taxon>
        <taxon>eudicotyledons</taxon>
        <taxon>Gunneridae</taxon>
        <taxon>Pentapetalae</taxon>
        <taxon>rosids</taxon>
        <taxon>fabids</taxon>
        <taxon>Rosales</taxon>
        <taxon>Rosaceae</taxon>
        <taxon>Rosoideae</taxon>
        <taxon>Rosoideae incertae sedis</taxon>
        <taxon>Rubus</taxon>
    </lineage>
</organism>
<keyword evidence="2" id="KW-1185">Reference proteome</keyword>
<accession>A0AAW1VUW2</accession>